<evidence type="ECO:0000259" key="5">
    <source>
        <dbReference type="Pfam" id="PF00288"/>
    </source>
</evidence>
<evidence type="ECO:0000259" key="6">
    <source>
        <dbReference type="Pfam" id="PF10509"/>
    </source>
</evidence>
<organism evidence="7 8">
    <name type="scientific">Jutongia huaianensis</name>
    <dbReference type="NCBI Taxonomy" id="2763668"/>
    <lineage>
        <taxon>Bacteria</taxon>
        <taxon>Bacillati</taxon>
        <taxon>Bacillota</taxon>
        <taxon>Clostridia</taxon>
        <taxon>Lachnospirales</taxon>
        <taxon>Lachnospiraceae</taxon>
        <taxon>Jutongia</taxon>
    </lineage>
</organism>
<sequence>MNHTTTLKENLRQEKYQAILTDLYVDPNRIDYQTTRYIKAIECYETAFGAGGVSIYSAPGRSEIGGNHTDHQHGEVLAASINNDAIAVVSPLDEPVVKVISDSYELITIDLGNLSLQESEKGSTRALIKGVLVSAQERGYRIGGFQTYITSDVLIGAGLSSSAAFETIIGTILSGLYNEMKISPIEIAMMGQYAENVYFGKPCGLMDQMACSVGSLVHIDFADPAKPVVEKVTFDMAKHGYSLCITDTKGSHADLTPDYAAIPAEMKSVAAYLGKEVLRDVPANEFFRKLPEVRKATSDRSVLRAIHFFCENERVRQEVAALNREDISAFLQTVAASGDSSFKYLQNIYSGQDVQTQNISLALAVSETVLENRGVCRVHGGGFAGTIQAFVQKDAVTEYKQAMDDLFGKDACSVLMIRKYGGIKVL</sequence>
<dbReference type="SUPFAM" id="SSF55060">
    <property type="entry name" value="GHMP Kinase, C-terminal domain"/>
    <property type="match status" value="1"/>
</dbReference>
<keyword evidence="3" id="KW-0418">Kinase</keyword>
<evidence type="ECO:0000313" key="7">
    <source>
        <dbReference type="EMBL" id="MBC8563422.1"/>
    </source>
</evidence>
<keyword evidence="2" id="KW-0547">Nucleotide-binding</keyword>
<gene>
    <name evidence="7" type="ORF">H8704_12455</name>
</gene>
<dbReference type="Gene3D" id="3.30.230.10">
    <property type="match status" value="1"/>
</dbReference>
<protein>
    <submittedName>
        <fullName evidence="7">Galactokinase</fullName>
    </submittedName>
</protein>
<feature type="domain" description="Galactokinase N-terminal" evidence="6">
    <location>
        <begin position="43"/>
        <end position="91"/>
    </location>
</feature>
<keyword evidence="3" id="KW-0808">Transferase</keyword>
<dbReference type="SUPFAM" id="SSF54211">
    <property type="entry name" value="Ribosomal protein S5 domain 2-like"/>
    <property type="match status" value="1"/>
</dbReference>
<dbReference type="Pfam" id="PF00288">
    <property type="entry name" value="GHMP_kinases_N"/>
    <property type="match status" value="1"/>
</dbReference>
<dbReference type="Gene3D" id="3.30.70.890">
    <property type="entry name" value="GHMP kinase, C-terminal domain"/>
    <property type="match status" value="1"/>
</dbReference>
<keyword evidence="8" id="KW-1185">Reference proteome</keyword>
<dbReference type="Proteomes" id="UP000606193">
    <property type="component" value="Unassembled WGS sequence"/>
</dbReference>
<dbReference type="InterPro" id="IPR020568">
    <property type="entry name" value="Ribosomal_Su5_D2-typ_SF"/>
</dbReference>
<evidence type="ECO:0000313" key="8">
    <source>
        <dbReference type="Proteomes" id="UP000606193"/>
    </source>
</evidence>
<dbReference type="Pfam" id="PF10509">
    <property type="entry name" value="GalKase_gal_bdg"/>
    <property type="match status" value="1"/>
</dbReference>
<evidence type="ECO:0000256" key="4">
    <source>
        <dbReference type="ARBA" id="ARBA00022840"/>
    </source>
</evidence>
<dbReference type="InterPro" id="IPR036554">
    <property type="entry name" value="GHMP_kinase_C_sf"/>
</dbReference>
<dbReference type="InterPro" id="IPR014721">
    <property type="entry name" value="Ribsml_uS5_D2-typ_fold_subgr"/>
</dbReference>
<proteinExistence type="inferred from homology"/>
<dbReference type="InterPro" id="IPR000705">
    <property type="entry name" value="Galactokinase"/>
</dbReference>
<dbReference type="InterPro" id="IPR006206">
    <property type="entry name" value="Mevalonate/galactokinase"/>
</dbReference>
<dbReference type="InterPro" id="IPR006204">
    <property type="entry name" value="GHMP_kinase_N_dom"/>
</dbReference>
<accession>A0ABR7N5W7</accession>
<evidence type="ECO:0000256" key="1">
    <source>
        <dbReference type="ARBA" id="ARBA00006566"/>
    </source>
</evidence>
<keyword evidence="4" id="KW-0067">ATP-binding</keyword>
<dbReference type="InterPro" id="IPR019539">
    <property type="entry name" value="GalKase_N"/>
</dbReference>
<reference evidence="7 8" key="1">
    <citation type="submission" date="2020-08" db="EMBL/GenBank/DDBJ databases">
        <title>Genome public.</title>
        <authorList>
            <person name="Liu C."/>
            <person name="Sun Q."/>
        </authorList>
    </citation>
    <scope>NUCLEOTIDE SEQUENCE [LARGE SCALE GENOMIC DNA]</scope>
    <source>
        <strain evidence="7 8">NSJ-37</strain>
    </source>
</reference>
<dbReference type="PRINTS" id="PR00959">
    <property type="entry name" value="MEVGALKINASE"/>
</dbReference>
<dbReference type="EMBL" id="JACRSX010000021">
    <property type="protein sequence ID" value="MBC8563422.1"/>
    <property type="molecule type" value="Genomic_DNA"/>
</dbReference>
<comment type="caution">
    <text evidence="7">The sequence shown here is derived from an EMBL/GenBank/DDBJ whole genome shotgun (WGS) entry which is preliminary data.</text>
</comment>
<feature type="domain" description="GHMP kinase N-terminal" evidence="5">
    <location>
        <begin position="128"/>
        <end position="214"/>
    </location>
</feature>
<name>A0ABR7N5W7_9FIRM</name>
<evidence type="ECO:0000256" key="3">
    <source>
        <dbReference type="ARBA" id="ARBA00022777"/>
    </source>
</evidence>
<dbReference type="PIRSF" id="PIRSF000530">
    <property type="entry name" value="Galactokinase"/>
    <property type="match status" value="1"/>
</dbReference>
<dbReference type="PRINTS" id="PR00473">
    <property type="entry name" value="GALCTOKINASE"/>
</dbReference>
<comment type="similarity">
    <text evidence="1">Belongs to the GHMP kinase family. GalK subfamily.</text>
</comment>
<evidence type="ECO:0000256" key="2">
    <source>
        <dbReference type="ARBA" id="ARBA00022741"/>
    </source>
</evidence>
<dbReference type="PANTHER" id="PTHR10457:SF7">
    <property type="entry name" value="GALACTOKINASE-RELATED"/>
    <property type="match status" value="1"/>
</dbReference>
<dbReference type="RefSeq" id="WP_118679130.1">
    <property type="nucleotide sequence ID" value="NZ_JACRSX010000021.1"/>
</dbReference>
<dbReference type="PANTHER" id="PTHR10457">
    <property type="entry name" value="MEVALONATE KINASE/GALACTOKINASE"/>
    <property type="match status" value="1"/>
</dbReference>